<feature type="compositionally biased region" description="Low complexity" evidence="1">
    <location>
        <begin position="188"/>
        <end position="200"/>
    </location>
</feature>
<feature type="region of interest" description="Disordered" evidence="1">
    <location>
        <begin position="305"/>
        <end position="327"/>
    </location>
</feature>
<dbReference type="STRING" id="1037660.A0A066W1M3"/>
<feature type="region of interest" description="Disordered" evidence="1">
    <location>
        <begin position="185"/>
        <end position="231"/>
    </location>
</feature>
<evidence type="ECO:0000256" key="1">
    <source>
        <dbReference type="SAM" id="MobiDB-lite"/>
    </source>
</evidence>
<feature type="region of interest" description="Disordered" evidence="1">
    <location>
        <begin position="647"/>
        <end position="668"/>
    </location>
</feature>
<name>A0A066W1M3_TILAU</name>
<feature type="compositionally biased region" description="Polar residues" evidence="1">
    <location>
        <begin position="201"/>
        <end position="218"/>
    </location>
</feature>
<reference evidence="2 3" key="1">
    <citation type="submission" date="2014-05" db="EMBL/GenBank/DDBJ databases">
        <title>Draft genome sequence of a rare smut relative, Tilletiaria anomala UBC 951.</title>
        <authorList>
            <consortium name="DOE Joint Genome Institute"/>
            <person name="Toome M."/>
            <person name="Kuo A."/>
            <person name="Henrissat B."/>
            <person name="Lipzen A."/>
            <person name="Tritt A."/>
            <person name="Yoshinaga Y."/>
            <person name="Zane M."/>
            <person name="Barry K."/>
            <person name="Grigoriev I.V."/>
            <person name="Spatafora J.W."/>
            <person name="Aimea M.C."/>
        </authorList>
    </citation>
    <scope>NUCLEOTIDE SEQUENCE [LARGE SCALE GENOMIC DNA]</scope>
    <source>
        <strain evidence="2 3">UBC 951</strain>
    </source>
</reference>
<dbReference type="OrthoDB" id="21151at2759"/>
<protein>
    <recommendedName>
        <fullName evidence="4">Myosin-binding domain-containing protein</fullName>
    </recommendedName>
</protein>
<keyword evidence="3" id="KW-1185">Reference proteome</keyword>
<dbReference type="Proteomes" id="UP000027361">
    <property type="component" value="Unassembled WGS sequence"/>
</dbReference>
<feature type="compositionally biased region" description="Low complexity" evidence="1">
    <location>
        <begin position="900"/>
        <end position="918"/>
    </location>
</feature>
<evidence type="ECO:0000313" key="2">
    <source>
        <dbReference type="EMBL" id="KDN44695.1"/>
    </source>
</evidence>
<feature type="region of interest" description="Disordered" evidence="1">
    <location>
        <begin position="683"/>
        <end position="775"/>
    </location>
</feature>
<dbReference type="RefSeq" id="XP_013242869.1">
    <property type="nucleotide sequence ID" value="XM_013387415.1"/>
</dbReference>
<dbReference type="AlphaFoldDB" id="A0A066W1M3"/>
<feature type="compositionally biased region" description="Low complexity" evidence="1">
    <location>
        <begin position="722"/>
        <end position="735"/>
    </location>
</feature>
<feature type="compositionally biased region" description="Polar residues" evidence="1">
    <location>
        <begin position="742"/>
        <end position="759"/>
    </location>
</feature>
<evidence type="ECO:0008006" key="4">
    <source>
        <dbReference type="Google" id="ProtNLM"/>
    </source>
</evidence>
<feature type="region of interest" description="Disordered" evidence="1">
    <location>
        <begin position="533"/>
        <end position="573"/>
    </location>
</feature>
<dbReference type="GeneID" id="25261468"/>
<feature type="compositionally biased region" description="Acidic residues" evidence="1">
    <location>
        <begin position="562"/>
        <end position="572"/>
    </location>
</feature>
<evidence type="ECO:0000313" key="3">
    <source>
        <dbReference type="Proteomes" id="UP000027361"/>
    </source>
</evidence>
<dbReference type="EMBL" id="JMSN01000049">
    <property type="protein sequence ID" value="KDN44695.1"/>
    <property type="molecule type" value="Genomic_DNA"/>
</dbReference>
<gene>
    <name evidence="2" type="ORF">K437DRAFT_130659</name>
</gene>
<feature type="compositionally biased region" description="Polar residues" evidence="1">
    <location>
        <begin position="803"/>
        <end position="823"/>
    </location>
</feature>
<accession>A0A066W1M3</accession>
<organism evidence="2 3">
    <name type="scientific">Tilletiaria anomala (strain ATCC 24038 / CBS 436.72 / UBC 951)</name>
    <dbReference type="NCBI Taxonomy" id="1037660"/>
    <lineage>
        <taxon>Eukaryota</taxon>
        <taxon>Fungi</taxon>
        <taxon>Dikarya</taxon>
        <taxon>Basidiomycota</taxon>
        <taxon>Ustilaginomycotina</taxon>
        <taxon>Exobasidiomycetes</taxon>
        <taxon>Georgefischeriales</taxon>
        <taxon>Tilletiariaceae</taxon>
        <taxon>Tilletiaria</taxon>
    </lineage>
</organism>
<feature type="region of interest" description="Disordered" evidence="1">
    <location>
        <begin position="803"/>
        <end position="847"/>
    </location>
</feature>
<dbReference type="HOGENOM" id="CLU_313561_0_0_1"/>
<comment type="caution">
    <text evidence="2">The sequence shown here is derived from an EMBL/GenBank/DDBJ whole genome shotgun (WGS) entry which is preliminary data.</text>
</comment>
<feature type="compositionally biased region" description="Polar residues" evidence="1">
    <location>
        <begin position="1"/>
        <end position="11"/>
    </location>
</feature>
<dbReference type="InParanoid" id="A0A066W1M3"/>
<proteinExistence type="predicted"/>
<sequence>MSSAPSGSTAGRASPSLFDGLPEHDDVTSIRYSALTSYSTTSQMGPSYEGAQSQMRLLPLRKMLARVMDEAEVGCVNISNQLDELVDKEEWELLKEMYSLDGALAVAGMDAKDSLLEGVSTSMDPAADLQSELDALSRPTSSASKAKRLSLLSSSSLLDAETAVSPQTMRSGYKRLSLLANGTKSIESPATSPAAGTSASKRSSVNLEDPLRTSSSIASCGRGTPSLDAQRRTGVGRLAYVHSDTPSNGTDTNYSKRLSYSSSTTSAASFGINNWAALGAGNASVALSQLAPFGDLSFSRDRASSPSMLGRVSPIPGTGGTSLSRVPSQRSGVVMQQPEKSANSIDPLSIAGLQMRHEHVHRTRRKMLVRLLALHFDADASYWRDARGLVASATDLFALLSKDVVKELRAEMGLDAAGKNATDSSLLKPPSQAKVGDLEGHPALEDRLNTMGILLRSIQLKLRACARDLHVKNPPELHGYDADTIVSLSSHQSGLSGTSSWQPTETMFESIKEDLLSLSAEWEGGLNIFNKELKCSASPKPPPAPSSSSPRHPVAGPREFESPQEADEDAWQEQDQGLTGVITMEDSSPLADHDLMDLVKQSTDPQYLPPPGLEQVFESIAGLVDFDPASAKVGLSRDERIARVREQRAKKLAEQQSQPKPADGAGKTVVISELKDVIAQIKQKRQLPASEDQEKKLGSPLEIDDPVIQQTGRFSSLACDVRSGSRSGSTSASTTPDLMQWPMQNAASFPQPSSRLRTPSSGSDSMGKSSRRQSQAINGLVSGVGSEVYGTWDPSDTTRSTLLESVSEGTESQSVEVTPTTAVHNLPRTKPSQTGVPSGIPVSTSSTSMKSASSAVSFGPANSHSLAQVMKLSHNARAGSRHVHRIGSGPSVVRRDSLDDAQPAQQPQLQPQSQELQSLTGQQAQRPVPVGSAF</sequence>
<feature type="region of interest" description="Disordered" evidence="1">
    <location>
        <begin position="875"/>
        <end position="934"/>
    </location>
</feature>
<feature type="region of interest" description="Disordered" evidence="1">
    <location>
        <begin position="1"/>
        <end position="22"/>
    </location>
</feature>